<evidence type="ECO:0000256" key="1">
    <source>
        <dbReference type="SAM" id="MobiDB-lite"/>
    </source>
</evidence>
<sequence>MRMDRPPAYMPKDHGSRARAAKGVMDGGDRNQGLTPAAPGRSELGDQAHEVGFGDGKFDVLAVGVFNPVEDPFDVVRKPVLAFTD</sequence>
<proteinExistence type="predicted"/>
<comment type="caution">
    <text evidence="2">The sequence shown here is derived from an EMBL/GenBank/DDBJ whole genome shotgun (WGS) entry which is preliminary data.</text>
</comment>
<feature type="region of interest" description="Disordered" evidence="1">
    <location>
        <begin position="1"/>
        <end position="49"/>
    </location>
</feature>
<name>A0ABV2P1V4_9MICC</name>
<feature type="compositionally biased region" description="Basic and acidic residues" evidence="1">
    <location>
        <begin position="1"/>
        <end position="16"/>
    </location>
</feature>
<dbReference type="RefSeq" id="WP_354226345.1">
    <property type="nucleotide sequence ID" value="NZ_JBEPSN010000001.1"/>
</dbReference>
<protein>
    <submittedName>
        <fullName evidence="2">Uncharacterized protein</fullName>
    </submittedName>
</protein>
<accession>A0ABV2P1V4</accession>
<organism evidence="2 3">
    <name type="scientific">Arthrobacter bambusae</name>
    <dbReference type="NCBI Taxonomy" id="1338426"/>
    <lineage>
        <taxon>Bacteria</taxon>
        <taxon>Bacillati</taxon>
        <taxon>Actinomycetota</taxon>
        <taxon>Actinomycetes</taxon>
        <taxon>Micrococcales</taxon>
        <taxon>Micrococcaceae</taxon>
        <taxon>Arthrobacter</taxon>
    </lineage>
</organism>
<evidence type="ECO:0000313" key="3">
    <source>
        <dbReference type="Proteomes" id="UP001549307"/>
    </source>
</evidence>
<gene>
    <name evidence="2" type="ORF">ABIE37_000471</name>
</gene>
<evidence type="ECO:0000313" key="2">
    <source>
        <dbReference type="EMBL" id="MET4538716.1"/>
    </source>
</evidence>
<dbReference type="Proteomes" id="UP001549307">
    <property type="component" value="Unassembled WGS sequence"/>
</dbReference>
<dbReference type="GeneID" id="92751439"/>
<reference evidence="2 3" key="1">
    <citation type="submission" date="2024-06" db="EMBL/GenBank/DDBJ databases">
        <title>Sorghum-associated microbial communities from plants grown in Nebraska, USA.</title>
        <authorList>
            <person name="Schachtman D."/>
        </authorList>
    </citation>
    <scope>NUCLEOTIDE SEQUENCE [LARGE SCALE GENOMIC DNA]</scope>
    <source>
        <strain evidence="2 3">3552</strain>
    </source>
</reference>
<keyword evidence="3" id="KW-1185">Reference proteome</keyword>
<dbReference type="EMBL" id="JBEPSN010000001">
    <property type="protein sequence ID" value="MET4538716.1"/>
    <property type="molecule type" value="Genomic_DNA"/>
</dbReference>